<proteinExistence type="predicted"/>
<dbReference type="PANTHER" id="PTHR34388">
    <property type="entry name" value="DNA POLYMERASE III SUBUNIT DELTA"/>
    <property type="match status" value="1"/>
</dbReference>
<dbReference type="Gene3D" id="3.40.50.300">
    <property type="entry name" value="P-loop containing nucleotide triphosphate hydrolases"/>
    <property type="match status" value="1"/>
</dbReference>
<dbReference type="GO" id="GO:0003887">
    <property type="term" value="F:DNA-directed DNA polymerase activity"/>
    <property type="evidence" value="ECO:0007669"/>
    <property type="project" value="UniProtKB-KW"/>
</dbReference>
<keyword evidence="7" id="KW-1185">Reference proteome</keyword>
<evidence type="ECO:0000256" key="3">
    <source>
        <dbReference type="ARBA" id="ARBA00022705"/>
    </source>
</evidence>
<dbReference type="SUPFAM" id="SSF52540">
    <property type="entry name" value="P-loop containing nucleoside triphosphate hydrolases"/>
    <property type="match status" value="1"/>
</dbReference>
<sequence length="171" mass="19537">MDIMTLDLFSNGKVVVLNDSFFLTDKQVKMVDDFKSDDLYQMIEQLPESVTLIFTVKAEKISAKLKIAKFVTEKAKVIPLVMPNDEQLRNQITKKITNSGNTYDDEAIDFALEMLPRDMSIIQNEITKLSLLKDHITVETIKNVLTKTLSYDVFAISNALLDHKLDNFINM</sequence>
<dbReference type="InterPro" id="IPR027417">
    <property type="entry name" value="P-loop_NTPase"/>
</dbReference>
<evidence type="ECO:0000313" key="7">
    <source>
        <dbReference type="Proteomes" id="UP001168821"/>
    </source>
</evidence>
<keyword evidence="4" id="KW-0239">DNA-directed DNA polymerase</keyword>
<reference evidence="6" key="1">
    <citation type="journal article" date="2023" name="G3 (Bethesda)">
        <title>Whole genome assemblies of Zophobas morio and Tenebrio molitor.</title>
        <authorList>
            <person name="Kaur S."/>
            <person name="Stinson S.A."/>
            <person name="diCenzo G.C."/>
        </authorList>
    </citation>
    <scope>NUCLEOTIDE SEQUENCE</scope>
    <source>
        <strain evidence="6">QUZm001</strain>
    </source>
</reference>
<evidence type="ECO:0000256" key="2">
    <source>
        <dbReference type="ARBA" id="ARBA00022695"/>
    </source>
</evidence>
<dbReference type="InterPro" id="IPR005790">
    <property type="entry name" value="DNA_polIII_delta"/>
</dbReference>
<dbReference type="Gene3D" id="1.10.8.60">
    <property type="match status" value="1"/>
</dbReference>
<dbReference type="AlphaFoldDB" id="A0AA38HLZ5"/>
<dbReference type="GO" id="GO:0009360">
    <property type="term" value="C:DNA polymerase III complex"/>
    <property type="evidence" value="ECO:0007669"/>
    <property type="project" value="InterPro"/>
</dbReference>
<evidence type="ECO:0000256" key="4">
    <source>
        <dbReference type="ARBA" id="ARBA00022932"/>
    </source>
</evidence>
<dbReference type="InterPro" id="IPR010372">
    <property type="entry name" value="DNA_pol3_delta_N"/>
</dbReference>
<comment type="caution">
    <text evidence="6">The sequence shown here is derived from an EMBL/GenBank/DDBJ whole genome shotgun (WGS) entry which is preliminary data.</text>
</comment>
<evidence type="ECO:0000256" key="1">
    <source>
        <dbReference type="ARBA" id="ARBA00022679"/>
    </source>
</evidence>
<dbReference type="PANTHER" id="PTHR34388:SF1">
    <property type="entry name" value="DNA POLYMERASE III SUBUNIT DELTA"/>
    <property type="match status" value="1"/>
</dbReference>
<keyword evidence="1" id="KW-0808">Transferase</keyword>
<feature type="domain" description="DNA polymerase III delta N-terminal" evidence="5">
    <location>
        <begin position="2"/>
        <end position="78"/>
    </location>
</feature>
<dbReference type="GO" id="GO:0006261">
    <property type="term" value="P:DNA-templated DNA replication"/>
    <property type="evidence" value="ECO:0007669"/>
    <property type="project" value="TreeGrafter"/>
</dbReference>
<organism evidence="6 7">
    <name type="scientific">Zophobas morio</name>
    <dbReference type="NCBI Taxonomy" id="2755281"/>
    <lineage>
        <taxon>Eukaryota</taxon>
        <taxon>Metazoa</taxon>
        <taxon>Ecdysozoa</taxon>
        <taxon>Arthropoda</taxon>
        <taxon>Hexapoda</taxon>
        <taxon>Insecta</taxon>
        <taxon>Pterygota</taxon>
        <taxon>Neoptera</taxon>
        <taxon>Endopterygota</taxon>
        <taxon>Coleoptera</taxon>
        <taxon>Polyphaga</taxon>
        <taxon>Cucujiformia</taxon>
        <taxon>Tenebrionidae</taxon>
        <taxon>Zophobas</taxon>
    </lineage>
</organism>
<gene>
    <name evidence="6" type="ORF">Zmor_008956</name>
</gene>
<dbReference type="EMBL" id="JALNTZ010002644">
    <property type="protein sequence ID" value="KAJ3616903.1"/>
    <property type="molecule type" value="Genomic_DNA"/>
</dbReference>
<dbReference type="NCBIfam" id="TIGR01128">
    <property type="entry name" value="holA"/>
    <property type="match status" value="1"/>
</dbReference>
<accession>A0AA38HLZ5</accession>
<name>A0AA38HLZ5_9CUCU</name>
<keyword evidence="2" id="KW-0548">Nucleotidyltransferase</keyword>
<dbReference type="Proteomes" id="UP001168821">
    <property type="component" value="Unassembled WGS sequence"/>
</dbReference>
<evidence type="ECO:0000313" key="6">
    <source>
        <dbReference type="EMBL" id="KAJ3616903.1"/>
    </source>
</evidence>
<evidence type="ECO:0000259" key="5">
    <source>
        <dbReference type="Pfam" id="PF06144"/>
    </source>
</evidence>
<protein>
    <recommendedName>
        <fullName evidence="5">DNA polymerase III delta N-terminal domain-containing protein</fullName>
    </recommendedName>
</protein>
<dbReference type="GO" id="GO:0003677">
    <property type="term" value="F:DNA binding"/>
    <property type="evidence" value="ECO:0007669"/>
    <property type="project" value="InterPro"/>
</dbReference>
<dbReference type="Pfam" id="PF06144">
    <property type="entry name" value="DNA_pol3_delta"/>
    <property type="match status" value="1"/>
</dbReference>
<keyword evidence="3" id="KW-0235">DNA replication</keyword>